<sequence length="103" mass="11967">MYLESDQENEIKGFVLEWDEVFSTYTILVGLPVKKKHTQNVKDYLQNTVQGNFNVMYDDGEGFLDVNVSIESLHTIQEEMTIRQVSEIVTNYIDQLMKVTKEA</sequence>
<evidence type="ECO:0000313" key="2">
    <source>
        <dbReference type="Proteomes" id="UP000074108"/>
    </source>
</evidence>
<reference evidence="1 2" key="1">
    <citation type="journal article" date="2016" name="Front. Microbiol.">
        <title>Microevolution Analysis of Bacillus coahuilensis Unveils Differences in Phosphorus Acquisition Strategies and Their Regulation.</title>
        <authorList>
            <person name="Gomez-Lunar Z."/>
            <person name="Hernandez-Gonzalez I."/>
            <person name="Rodriguez-Torres M.D."/>
            <person name="Souza V."/>
            <person name="Olmedo-Alvarez G."/>
        </authorList>
    </citation>
    <scope>NUCLEOTIDE SEQUENCE [LARGE SCALE GENOMIC DNA]</scope>
    <source>
        <strain evidence="2">p1.1.43</strain>
    </source>
</reference>
<dbReference type="PATRIC" id="fig|1150625.3.peg.1571"/>
<proteinExistence type="predicted"/>
<dbReference type="RefSeq" id="WP_153007673.1">
    <property type="nucleotide sequence ID" value="NZ_LDYG01000028.1"/>
</dbReference>
<name>A0A147K8C8_9BACI</name>
<organism evidence="1 2">
    <name type="scientific">Bacillus coahuilensis p1.1.43</name>
    <dbReference type="NCBI Taxonomy" id="1150625"/>
    <lineage>
        <taxon>Bacteria</taxon>
        <taxon>Bacillati</taxon>
        <taxon>Bacillota</taxon>
        <taxon>Bacilli</taxon>
        <taxon>Bacillales</taxon>
        <taxon>Bacillaceae</taxon>
        <taxon>Bacillus</taxon>
    </lineage>
</organism>
<dbReference type="EMBL" id="LDYG01000028">
    <property type="protein sequence ID" value="KUP06375.1"/>
    <property type="molecule type" value="Genomic_DNA"/>
</dbReference>
<evidence type="ECO:0000313" key="1">
    <source>
        <dbReference type="EMBL" id="KUP06375.1"/>
    </source>
</evidence>
<comment type="caution">
    <text evidence="1">The sequence shown here is derived from an EMBL/GenBank/DDBJ whole genome shotgun (WGS) entry which is preliminary data.</text>
</comment>
<protein>
    <submittedName>
        <fullName evidence="1">Uncharacterized protein</fullName>
    </submittedName>
</protein>
<dbReference type="AlphaFoldDB" id="A0A147K8C8"/>
<dbReference type="OrthoDB" id="2436979at2"/>
<dbReference type="Proteomes" id="UP000074108">
    <property type="component" value="Unassembled WGS sequence"/>
</dbReference>
<gene>
    <name evidence="1" type="ORF">Q75_07465</name>
</gene>
<accession>A0A147K8C8</accession>
<keyword evidence="2" id="KW-1185">Reference proteome</keyword>